<dbReference type="SUPFAM" id="SSF48403">
    <property type="entry name" value="Ankyrin repeat"/>
    <property type="match status" value="1"/>
</dbReference>
<evidence type="ECO:0000256" key="1">
    <source>
        <dbReference type="ARBA" id="ARBA00022737"/>
    </source>
</evidence>
<dbReference type="PANTHER" id="PTHR24193">
    <property type="entry name" value="ANKYRIN REPEAT PROTEIN"/>
    <property type="match status" value="1"/>
</dbReference>
<keyword evidence="2 3" id="KW-0040">ANK repeat</keyword>
<dbReference type="GO" id="GO:0045944">
    <property type="term" value="P:positive regulation of transcription by RNA polymerase II"/>
    <property type="evidence" value="ECO:0007669"/>
    <property type="project" value="TreeGrafter"/>
</dbReference>
<proteinExistence type="predicted"/>
<organism evidence="4 6">
    <name type="scientific">Orientia tsutsugamushi str. TA716</name>
    <dbReference type="NCBI Taxonomy" id="1359175"/>
    <lineage>
        <taxon>Bacteria</taxon>
        <taxon>Pseudomonadati</taxon>
        <taxon>Pseudomonadota</taxon>
        <taxon>Alphaproteobacteria</taxon>
        <taxon>Rickettsiales</taxon>
        <taxon>Rickettsiaceae</taxon>
        <taxon>Rickettsieae</taxon>
        <taxon>Orientia</taxon>
    </lineage>
</organism>
<gene>
    <name evidence="5" type="ORF">OTSTA716_1754</name>
    <name evidence="4" type="ORF">OTSTA716_2252</name>
</gene>
<dbReference type="Gene3D" id="1.25.40.20">
    <property type="entry name" value="Ankyrin repeat-containing domain"/>
    <property type="match status" value="2"/>
</dbReference>
<dbReference type="Pfam" id="PF12796">
    <property type="entry name" value="Ank_2"/>
    <property type="match status" value="2"/>
</dbReference>
<dbReference type="GO" id="GO:0000976">
    <property type="term" value="F:transcription cis-regulatory region binding"/>
    <property type="evidence" value="ECO:0007669"/>
    <property type="project" value="TreeGrafter"/>
</dbReference>
<dbReference type="RefSeq" id="WP_045917408.1">
    <property type="nucleotide sequence ID" value="NZ_LAOA01000090.1"/>
</dbReference>
<accession>A0A0F3NUL8</accession>
<name>A0A0F3NUL8_ORITS</name>
<feature type="repeat" description="ANK" evidence="3">
    <location>
        <begin position="167"/>
        <end position="199"/>
    </location>
</feature>
<evidence type="ECO:0000313" key="6">
    <source>
        <dbReference type="Proteomes" id="UP000033671"/>
    </source>
</evidence>
<feature type="repeat" description="ANK" evidence="3">
    <location>
        <begin position="66"/>
        <end position="98"/>
    </location>
</feature>
<dbReference type="PATRIC" id="fig|1359175.3.peg.2979"/>
<dbReference type="PANTHER" id="PTHR24193:SF121">
    <property type="entry name" value="ADA2A-CONTAINING COMPLEX COMPONENT 3, ISOFORM D"/>
    <property type="match status" value="1"/>
</dbReference>
<evidence type="ECO:0000313" key="5">
    <source>
        <dbReference type="EMBL" id="KJV72986.1"/>
    </source>
</evidence>
<comment type="caution">
    <text evidence="4">The sequence shown here is derived from an EMBL/GenBank/DDBJ whole genome shotgun (WGS) entry which is preliminary data.</text>
</comment>
<evidence type="ECO:0000256" key="2">
    <source>
        <dbReference type="ARBA" id="ARBA00023043"/>
    </source>
</evidence>
<evidence type="ECO:0000256" key="3">
    <source>
        <dbReference type="PROSITE-ProRule" id="PRU00023"/>
    </source>
</evidence>
<dbReference type="PROSITE" id="PS50297">
    <property type="entry name" value="ANK_REP_REGION"/>
    <property type="match status" value="3"/>
</dbReference>
<sequence length="324" mass="36057">MDKIQEFINYCKTSNEFYFALQLAVLQNDVEAAKLFIHSNADLINTQGPGRQTIPWPGGKTIQLSCRETALHLAVKENKLDCAELLISEGIDLNAKNSFGYTALYNAIICDNVEAVKLLIDANADLINIQLSCRETALHLAVKEGKLDCVKLLIDANADLINIRDPVRGSALHLALKEGKLDYAKLLVSKGANLDIKDCFGDTACDVAIDPNRIDEIRKVLTNDLTKIYQDMQILTYKSQLFASHVNKSKLFNLDTDSLEQVYQHLNADDIYSLKKAITIELCTKLKHDKKSVSPTNTELHTDTELHIDTELPPIGECSINDNA</sequence>
<dbReference type="AlphaFoldDB" id="A0A0F3NUL8"/>
<dbReference type="EMBL" id="LAOA01000141">
    <property type="protein sequence ID" value="KJV71461.1"/>
    <property type="molecule type" value="Genomic_DNA"/>
</dbReference>
<reference evidence="4 6" key="1">
    <citation type="submission" date="2015-01" db="EMBL/GenBank/DDBJ databases">
        <title>Genome Sequencing of Rickettsiales.</title>
        <authorList>
            <person name="Daugherty S.C."/>
            <person name="Su Q."/>
            <person name="Abolude K."/>
            <person name="Beier-Sexton M."/>
            <person name="Carlyon J.A."/>
            <person name="Carter R."/>
            <person name="Day N.P."/>
            <person name="Dumler S.J."/>
            <person name="Dyachenko V."/>
            <person name="Godinez A."/>
            <person name="Kurtti T.J."/>
            <person name="Lichay M."/>
            <person name="Mullins K.E."/>
            <person name="Ott S."/>
            <person name="Pappas-Brown V."/>
            <person name="Paris D.H."/>
            <person name="Patel P."/>
            <person name="Richards A.L."/>
            <person name="Sadzewicz L."/>
            <person name="Sears K."/>
            <person name="Seidman D."/>
            <person name="Sengamalay N."/>
            <person name="Stenos J."/>
            <person name="Tallon L.J."/>
            <person name="Vincent G."/>
            <person name="Fraser C.M."/>
            <person name="Munderloh U."/>
            <person name="Dunning-Hotopp J.C."/>
        </authorList>
    </citation>
    <scope>NUCLEOTIDE SEQUENCE [LARGE SCALE GENOMIC DNA]</scope>
    <source>
        <strain evidence="4 6">TA716</strain>
    </source>
</reference>
<dbReference type="InterPro" id="IPR036770">
    <property type="entry name" value="Ankyrin_rpt-contain_sf"/>
</dbReference>
<dbReference type="EMBL" id="LAOA01000090">
    <property type="protein sequence ID" value="KJV72986.1"/>
    <property type="molecule type" value="Genomic_DNA"/>
</dbReference>
<evidence type="ECO:0000313" key="4">
    <source>
        <dbReference type="EMBL" id="KJV71461.1"/>
    </source>
</evidence>
<keyword evidence="1" id="KW-0677">Repeat</keyword>
<protein>
    <submittedName>
        <fullName evidence="4">Ankyrin repeat family protein</fullName>
    </submittedName>
</protein>
<dbReference type="PROSITE" id="PS50088">
    <property type="entry name" value="ANK_REPEAT"/>
    <property type="match status" value="3"/>
</dbReference>
<dbReference type="Proteomes" id="UP000033671">
    <property type="component" value="Unassembled WGS sequence"/>
</dbReference>
<feature type="repeat" description="ANK" evidence="3">
    <location>
        <begin position="133"/>
        <end position="165"/>
    </location>
</feature>
<dbReference type="InterPro" id="IPR050663">
    <property type="entry name" value="Ankyrin-SOCS_Box"/>
</dbReference>
<dbReference type="SMART" id="SM00248">
    <property type="entry name" value="ANK"/>
    <property type="match status" value="5"/>
</dbReference>
<dbReference type="InterPro" id="IPR002110">
    <property type="entry name" value="Ankyrin_rpt"/>
</dbReference>